<sequence length="84" mass="9821">VHEFFSLWMLVNEVHLDEHAEDDITWKHSSDGIYSASSAYKAQFLGLILSPIDFTVWKAWAPPKVKFFLWLALQDRIWTADRLA</sequence>
<keyword evidence="3" id="KW-1185">Reference proteome</keyword>
<dbReference type="InterPro" id="IPR026960">
    <property type="entry name" value="RVT-Znf"/>
</dbReference>
<reference evidence="2" key="4">
    <citation type="submission" date="2019-03" db="UniProtKB">
        <authorList>
            <consortium name="EnsemblPlants"/>
        </authorList>
    </citation>
    <scope>IDENTIFICATION</scope>
</reference>
<dbReference type="EnsemblPlants" id="AET5Gv20479600.1">
    <property type="protein sequence ID" value="AET5Gv20479600.1"/>
    <property type="gene ID" value="AET5Gv20479600"/>
</dbReference>
<organism evidence="2 3">
    <name type="scientific">Aegilops tauschii subsp. strangulata</name>
    <name type="common">Goatgrass</name>
    <dbReference type="NCBI Taxonomy" id="200361"/>
    <lineage>
        <taxon>Eukaryota</taxon>
        <taxon>Viridiplantae</taxon>
        <taxon>Streptophyta</taxon>
        <taxon>Embryophyta</taxon>
        <taxon>Tracheophyta</taxon>
        <taxon>Spermatophyta</taxon>
        <taxon>Magnoliopsida</taxon>
        <taxon>Liliopsida</taxon>
        <taxon>Poales</taxon>
        <taxon>Poaceae</taxon>
        <taxon>BOP clade</taxon>
        <taxon>Pooideae</taxon>
        <taxon>Triticodae</taxon>
        <taxon>Triticeae</taxon>
        <taxon>Triticinae</taxon>
        <taxon>Aegilops</taxon>
    </lineage>
</organism>
<dbReference type="Gramene" id="AET5Gv20479600.1">
    <property type="protein sequence ID" value="AET5Gv20479600.1"/>
    <property type="gene ID" value="AET5Gv20479600"/>
</dbReference>
<reference evidence="3" key="1">
    <citation type="journal article" date="2014" name="Science">
        <title>Ancient hybridizations among the ancestral genomes of bread wheat.</title>
        <authorList>
            <consortium name="International Wheat Genome Sequencing Consortium,"/>
            <person name="Marcussen T."/>
            <person name="Sandve S.R."/>
            <person name="Heier L."/>
            <person name="Spannagl M."/>
            <person name="Pfeifer M."/>
            <person name="Jakobsen K.S."/>
            <person name="Wulff B.B."/>
            <person name="Steuernagel B."/>
            <person name="Mayer K.F."/>
            <person name="Olsen O.A."/>
        </authorList>
    </citation>
    <scope>NUCLEOTIDE SEQUENCE [LARGE SCALE GENOMIC DNA]</scope>
    <source>
        <strain evidence="3">cv. AL8/78</strain>
    </source>
</reference>
<reference evidence="3" key="2">
    <citation type="journal article" date="2017" name="Nat. Plants">
        <title>The Aegilops tauschii genome reveals multiple impacts of transposons.</title>
        <authorList>
            <person name="Zhao G."/>
            <person name="Zou C."/>
            <person name="Li K."/>
            <person name="Wang K."/>
            <person name="Li T."/>
            <person name="Gao L."/>
            <person name="Zhang X."/>
            <person name="Wang H."/>
            <person name="Yang Z."/>
            <person name="Liu X."/>
            <person name="Jiang W."/>
            <person name="Mao L."/>
            <person name="Kong X."/>
            <person name="Jiao Y."/>
            <person name="Jia J."/>
        </authorList>
    </citation>
    <scope>NUCLEOTIDE SEQUENCE [LARGE SCALE GENOMIC DNA]</scope>
    <source>
        <strain evidence="3">cv. AL8/78</strain>
    </source>
</reference>
<dbReference type="Pfam" id="PF13966">
    <property type="entry name" value="zf-RVT"/>
    <property type="match status" value="1"/>
</dbReference>
<accession>A0A453KPY5</accession>
<evidence type="ECO:0000259" key="1">
    <source>
        <dbReference type="Pfam" id="PF13966"/>
    </source>
</evidence>
<proteinExistence type="predicted"/>
<name>A0A453KPY5_AEGTS</name>
<evidence type="ECO:0000313" key="2">
    <source>
        <dbReference type="EnsemblPlants" id="AET5Gv20479600.1"/>
    </source>
</evidence>
<reference evidence="2" key="5">
    <citation type="journal article" date="2021" name="G3 (Bethesda)">
        <title>Aegilops tauschii genome assembly Aet v5.0 features greater sequence contiguity and improved annotation.</title>
        <authorList>
            <person name="Wang L."/>
            <person name="Zhu T."/>
            <person name="Rodriguez J.C."/>
            <person name="Deal K.R."/>
            <person name="Dubcovsky J."/>
            <person name="McGuire P.E."/>
            <person name="Lux T."/>
            <person name="Spannagl M."/>
            <person name="Mayer K.F.X."/>
            <person name="Baldrich P."/>
            <person name="Meyers B.C."/>
            <person name="Huo N."/>
            <person name="Gu Y.Q."/>
            <person name="Zhou H."/>
            <person name="Devos K.M."/>
            <person name="Bennetzen J.L."/>
            <person name="Unver T."/>
            <person name="Budak H."/>
            <person name="Gulick P.J."/>
            <person name="Galiba G."/>
            <person name="Kalapos B."/>
            <person name="Nelson D.R."/>
            <person name="Li P."/>
            <person name="You F.M."/>
            <person name="Luo M.C."/>
            <person name="Dvorak J."/>
        </authorList>
    </citation>
    <scope>NUCLEOTIDE SEQUENCE [LARGE SCALE GENOMIC DNA]</scope>
    <source>
        <strain evidence="2">cv. AL8/78</strain>
    </source>
</reference>
<reference evidence="2" key="3">
    <citation type="journal article" date="2017" name="Nature">
        <title>Genome sequence of the progenitor of the wheat D genome Aegilops tauschii.</title>
        <authorList>
            <person name="Luo M.C."/>
            <person name="Gu Y.Q."/>
            <person name="Puiu D."/>
            <person name="Wang H."/>
            <person name="Twardziok S.O."/>
            <person name="Deal K.R."/>
            <person name="Huo N."/>
            <person name="Zhu T."/>
            <person name="Wang L."/>
            <person name="Wang Y."/>
            <person name="McGuire P.E."/>
            <person name="Liu S."/>
            <person name="Long H."/>
            <person name="Ramasamy R.K."/>
            <person name="Rodriguez J.C."/>
            <person name="Van S.L."/>
            <person name="Yuan L."/>
            <person name="Wang Z."/>
            <person name="Xia Z."/>
            <person name="Xiao L."/>
            <person name="Anderson O.D."/>
            <person name="Ouyang S."/>
            <person name="Liang Y."/>
            <person name="Zimin A.V."/>
            <person name="Pertea G."/>
            <person name="Qi P."/>
            <person name="Bennetzen J.L."/>
            <person name="Dai X."/>
            <person name="Dawson M.W."/>
            <person name="Muller H.G."/>
            <person name="Kugler K."/>
            <person name="Rivarola-Duarte L."/>
            <person name="Spannagl M."/>
            <person name="Mayer K.F.X."/>
            <person name="Lu F.H."/>
            <person name="Bevan M.W."/>
            <person name="Leroy P."/>
            <person name="Li P."/>
            <person name="You F.M."/>
            <person name="Sun Q."/>
            <person name="Liu Z."/>
            <person name="Lyons E."/>
            <person name="Wicker T."/>
            <person name="Salzberg S.L."/>
            <person name="Devos K.M."/>
            <person name="Dvorak J."/>
        </authorList>
    </citation>
    <scope>NUCLEOTIDE SEQUENCE [LARGE SCALE GENOMIC DNA]</scope>
    <source>
        <strain evidence="2">cv. AL8/78</strain>
    </source>
</reference>
<protein>
    <recommendedName>
        <fullName evidence="1">Reverse transcriptase zinc-binding domain-containing protein</fullName>
    </recommendedName>
</protein>
<feature type="domain" description="Reverse transcriptase zinc-binding" evidence="1">
    <location>
        <begin position="34"/>
        <end position="83"/>
    </location>
</feature>
<dbReference type="Proteomes" id="UP000015105">
    <property type="component" value="Chromosome 5D"/>
</dbReference>
<dbReference type="STRING" id="200361.A0A453KPY5"/>
<dbReference type="AlphaFoldDB" id="A0A453KPY5"/>
<evidence type="ECO:0000313" key="3">
    <source>
        <dbReference type="Proteomes" id="UP000015105"/>
    </source>
</evidence>